<dbReference type="InterPro" id="IPR045750">
    <property type="entry name" value="DUF6178"/>
</dbReference>
<gene>
    <name evidence="1" type="ORF">H8E41_04390</name>
</gene>
<sequence length="444" mass="49843">MTDNNIIELTPFRADLTRAMTRRGERLLASTDLAGEVASLEPLEAYYIVREVGLDQALPILFTLSPDQLEACIDLDCWNRYDFVPDRLDEWLTAFALAGPRKLAKAFFSLNYVMQLLFLTKTVTVYDPDTDQVPQETEEKDTTRAMTPDGFYLLELKTEISLKMHPFALLDALYQYDSTATHQLLSQVRVDLETQIEEEALRFRNGRMEDIGFVSPGEASVLFSRPAVCPPTLRYQKPIDGLFTRVPSVYASSLVETSLLQQALSLITDQDFLAVLEQEIVLTINSAVTAYGEKMQDVKQISDIAERVRDTISLGLESLLSQQESNCQLDDVDAVAKASNLLGVWSITDLFRHGFAATLGLQKEVKQALREPKFLAWHSLAESKQSDEPVDRLERAFVVALLGRHPLRSGFDLTEAENVKAFSCLAEINVAHARLKRLVAQICS</sequence>
<organism evidence="1 2">
    <name type="scientific">Candidatus Desulfobia pelagia</name>
    <dbReference type="NCBI Taxonomy" id="2841692"/>
    <lineage>
        <taxon>Bacteria</taxon>
        <taxon>Pseudomonadati</taxon>
        <taxon>Thermodesulfobacteriota</taxon>
        <taxon>Desulfobulbia</taxon>
        <taxon>Desulfobulbales</taxon>
        <taxon>Desulfobulbaceae</taxon>
        <taxon>Candidatus Desulfobia</taxon>
    </lineage>
</organism>
<comment type="caution">
    <text evidence="1">The sequence shown here is derived from an EMBL/GenBank/DDBJ whole genome shotgun (WGS) entry which is preliminary data.</text>
</comment>
<dbReference type="Pfam" id="PF19676">
    <property type="entry name" value="DUF6178"/>
    <property type="match status" value="1"/>
</dbReference>
<accession>A0A8J6TBQ0</accession>
<evidence type="ECO:0000313" key="1">
    <source>
        <dbReference type="EMBL" id="MBC8317121.1"/>
    </source>
</evidence>
<evidence type="ECO:0000313" key="2">
    <source>
        <dbReference type="Proteomes" id="UP000614424"/>
    </source>
</evidence>
<name>A0A8J6TBQ0_9BACT</name>
<dbReference type="Proteomes" id="UP000614424">
    <property type="component" value="Unassembled WGS sequence"/>
</dbReference>
<proteinExistence type="predicted"/>
<dbReference type="AlphaFoldDB" id="A0A8J6TBQ0"/>
<reference evidence="1 2" key="1">
    <citation type="submission" date="2020-08" db="EMBL/GenBank/DDBJ databases">
        <title>Bridging the membrane lipid divide: bacteria of the FCB group superphylum have the potential to synthesize archaeal ether lipids.</title>
        <authorList>
            <person name="Villanueva L."/>
            <person name="Von Meijenfeldt F.A.B."/>
            <person name="Westbye A.B."/>
            <person name="Yadav S."/>
            <person name="Hopmans E.C."/>
            <person name="Dutilh B.E."/>
            <person name="Sinninghe Damste J.S."/>
        </authorList>
    </citation>
    <scope>NUCLEOTIDE SEQUENCE [LARGE SCALE GENOMIC DNA]</scope>
    <source>
        <strain evidence="1">NIOZ-UU47</strain>
    </source>
</reference>
<dbReference type="EMBL" id="JACNJZ010000071">
    <property type="protein sequence ID" value="MBC8317121.1"/>
    <property type="molecule type" value="Genomic_DNA"/>
</dbReference>
<protein>
    <submittedName>
        <fullName evidence="1">Uncharacterized protein</fullName>
    </submittedName>
</protein>